<dbReference type="AlphaFoldDB" id="A0A644XAI6"/>
<dbReference type="SUPFAM" id="SSF52540">
    <property type="entry name" value="P-loop containing nucleoside triphosphate hydrolases"/>
    <property type="match status" value="1"/>
</dbReference>
<dbReference type="InterPro" id="IPR009001">
    <property type="entry name" value="Transl_elong_EF1A/Init_IF2_C"/>
</dbReference>
<dbReference type="GO" id="GO:0005829">
    <property type="term" value="C:cytosol"/>
    <property type="evidence" value="ECO:0007669"/>
    <property type="project" value="TreeGrafter"/>
</dbReference>
<dbReference type="InterPro" id="IPR041709">
    <property type="entry name" value="EF-Tu_GTP-bd"/>
</dbReference>
<evidence type="ECO:0000256" key="4">
    <source>
        <dbReference type="ARBA" id="ARBA00022917"/>
    </source>
</evidence>
<evidence type="ECO:0000256" key="1">
    <source>
        <dbReference type="ARBA" id="ARBA00007249"/>
    </source>
</evidence>
<dbReference type="InterPro" id="IPR000795">
    <property type="entry name" value="T_Tr_GTP-bd_dom"/>
</dbReference>
<reference evidence="7" key="1">
    <citation type="submission" date="2019-08" db="EMBL/GenBank/DDBJ databases">
        <authorList>
            <person name="Kucharzyk K."/>
            <person name="Murdoch R.W."/>
            <person name="Higgins S."/>
            <person name="Loffler F."/>
        </authorList>
    </citation>
    <scope>NUCLEOTIDE SEQUENCE</scope>
</reference>
<keyword evidence="2" id="KW-0547">Nucleotide-binding</keyword>
<dbReference type="Pfam" id="PF03144">
    <property type="entry name" value="GTP_EFTU_D2"/>
    <property type="match status" value="1"/>
</dbReference>
<dbReference type="InterPro" id="IPR027417">
    <property type="entry name" value="P-loop_NTPase"/>
</dbReference>
<dbReference type="SUPFAM" id="SSF50447">
    <property type="entry name" value="Translation proteins"/>
    <property type="match status" value="1"/>
</dbReference>
<dbReference type="PROSITE" id="PS00301">
    <property type="entry name" value="G_TR_1"/>
    <property type="match status" value="1"/>
</dbReference>
<evidence type="ECO:0000256" key="2">
    <source>
        <dbReference type="ARBA" id="ARBA00022741"/>
    </source>
</evidence>
<accession>A0A644XAI6</accession>
<dbReference type="Gene3D" id="3.40.50.300">
    <property type="entry name" value="P-loop containing nucleotide triphosphate hydrolases"/>
    <property type="match status" value="1"/>
</dbReference>
<evidence type="ECO:0000259" key="6">
    <source>
        <dbReference type="PROSITE" id="PS51722"/>
    </source>
</evidence>
<dbReference type="CDD" id="cd01884">
    <property type="entry name" value="EF_Tu"/>
    <property type="match status" value="1"/>
</dbReference>
<dbReference type="InterPro" id="IPR004541">
    <property type="entry name" value="Transl_elong_EFTu/EF1A_bac/org"/>
</dbReference>
<evidence type="ECO:0000256" key="5">
    <source>
        <dbReference type="ARBA" id="ARBA00023134"/>
    </source>
</evidence>
<feature type="domain" description="Tr-type G" evidence="6">
    <location>
        <begin position="10"/>
        <end position="209"/>
    </location>
</feature>
<gene>
    <name evidence="7" type="primary">tufB_1</name>
    <name evidence="7" type="ORF">SDC9_59132</name>
</gene>
<dbReference type="InterPro" id="IPR005225">
    <property type="entry name" value="Small_GTP-bd"/>
</dbReference>
<dbReference type="NCBIfam" id="NF009373">
    <property type="entry name" value="PRK12736.1"/>
    <property type="match status" value="1"/>
</dbReference>
<dbReference type="SUPFAM" id="SSF50465">
    <property type="entry name" value="EF-Tu/eEF-1alpha/eIF2-gamma C-terminal domain"/>
    <property type="match status" value="1"/>
</dbReference>
<dbReference type="NCBIfam" id="TIGR00231">
    <property type="entry name" value="small_GTP"/>
    <property type="match status" value="1"/>
</dbReference>
<dbReference type="InterPro" id="IPR050055">
    <property type="entry name" value="EF-Tu_GTPase"/>
</dbReference>
<dbReference type="NCBIfam" id="TIGR00485">
    <property type="entry name" value="EF-Tu"/>
    <property type="match status" value="1"/>
</dbReference>
<dbReference type="CDD" id="cd03697">
    <property type="entry name" value="EFTU_II"/>
    <property type="match status" value="1"/>
</dbReference>
<dbReference type="Pfam" id="PF00009">
    <property type="entry name" value="GTP_EFTU"/>
    <property type="match status" value="1"/>
</dbReference>
<sequence>MAKKKYERNKPHVNIGTIGHIDHGKTTLTAALTIVLSTAGGAEVMKYEDIDKAPEEKARGITINTSHVEYQTESRHYAHVDCPGHADYVKNMITGAAQMDGAILVVSAADGPMPQTREHILLAYQVGVPHMVVFLNKSDMVDDAELIELVEMEVRELLSSYKFPGDDVPVVVGSALKAVECGCGKRDCQWCGKIWNLMDAVDSYVPTPERATDKPFLMPVEDVFTITGRGTVATGRVERGMVKVADEVEIVGLMEKPRKVVVTGVEMFRKLLDSAMAGDNVGVLLRGVDRKDIERGQVLAKPGSIKPHTKFKAQVYVLSKEEGGRHTPFFNGYRPQFYFRTTDVTGNIQLPEGVEMVMPGDNIVMGVELITPIAIEKELRFAIREGGRTVGAGVVTEVQE</sequence>
<dbReference type="PANTHER" id="PTHR43721">
    <property type="entry name" value="ELONGATION FACTOR TU-RELATED"/>
    <property type="match status" value="1"/>
</dbReference>
<dbReference type="GO" id="GO:0005525">
    <property type="term" value="F:GTP binding"/>
    <property type="evidence" value="ECO:0007669"/>
    <property type="project" value="UniProtKB-KW"/>
</dbReference>
<dbReference type="GO" id="GO:0003746">
    <property type="term" value="F:translation elongation factor activity"/>
    <property type="evidence" value="ECO:0007669"/>
    <property type="project" value="UniProtKB-KW"/>
</dbReference>
<dbReference type="FunFam" id="3.40.50.300:FF:000003">
    <property type="entry name" value="Elongation factor Tu"/>
    <property type="match status" value="1"/>
</dbReference>
<dbReference type="CDD" id="cd03707">
    <property type="entry name" value="EFTU_III"/>
    <property type="match status" value="1"/>
</dbReference>
<keyword evidence="5" id="KW-0342">GTP-binding</keyword>
<evidence type="ECO:0000313" key="7">
    <source>
        <dbReference type="EMBL" id="MPM12778.1"/>
    </source>
</evidence>
<name>A0A644XAI6_9ZZZZ</name>
<dbReference type="InterPro" id="IPR009000">
    <property type="entry name" value="Transl_B-barrel_sf"/>
</dbReference>
<organism evidence="7">
    <name type="scientific">bioreactor metagenome</name>
    <dbReference type="NCBI Taxonomy" id="1076179"/>
    <lineage>
        <taxon>unclassified sequences</taxon>
        <taxon>metagenomes</taxon>
        <taxon>ecological metagenomes</taxon>
    </lineage>
</organism>
<keyword evidence="4" id="KW-0648">Protein biosynthesis</keyword>
<dbReference type="InterPro" id="IPR004161">
    <property type="entry name" value="EFTu-like_2"/>
</dbReference>
<dbReference type="EMBL" id="VSSQ01002020">
    <property type="protein sequence ID" value="MPM12778.1"/>
    <property type="molecule type" value="Genomic_DNA"/>
</dbReference>
<dbReference type="InterPro" id="IPR004160">
    <property type="entry name" value="Transl_elong_EFTu/EF1A_C"/>
</dbReference>
<dbReference type="NCBIfam" id="NF009372">
    <property type="entry name" value="PRK12735.1"/>
    <property type="match status" value="1"/>
</dbReference>
<dbReference type="InterPro" id="IPR033720">
    <property type="entry name" value="EFTU_2"/>
</dbReference>
<protein>
    <submittedName>
        <fullName evidence="7">Elongation factor Tu-B</fullName>
    </submittedName>
</protein>
<dbReference type="InterPro" id="IPR031157">
    <property type="entry name" value="G_TR_CS"/>
</dbReference>
<proteinExistence type="inferred from homology"/>
<keyword evidence="3 7" id="KW-0251">Elongation factor</keyword>
<comment type="caution">
    <text evidence="7">The sequence shown here is derived from an EMBL/GenBank/DDBJ whole genome shotgun (WGS) entry which is preliminary data.</text>
</comment>
<dbReference type="NCBIfam" id="NF000766">
    <property type="entry name" value="PRK00049.1"/>
    <property type="match status" value="1"/>
</dbReference>
<dbReference type="FunFam" id="2.40.30.10:FF:000001">
    <property type="entry name" value="Elongation factor Tu"/>
    <property type="match status" value="1"/>
</dbReference>
<evidence type="ECO:0000256" key="3">
    <source>
        <dbReference type="ARBA" id="ARBA00022768"/>
    </source>
</evidence>
<dbReference type="GO" id="GO:0003924">
    <property type="term" value="F:GTPase activity"/>
    <property type="evidence" value="ECO:0007669"/>
    <property type="project" value="InterPro"/>
</dbReference>
<dbReference type="Gene3D" id="2.40.30.10">
    <property type="entry name" value="Translation factors"/>
    <property type="match status" value="2"/>
</dbReference>
<dbReference type="PRINTS" id="PR00315">
    <property type="entry name" value="ELONGATNFCT"/>
</dbReference>
<dbReference type="PROSITE" id="PS51722">
    <property type="entry name" value="G_TR_2"/>
    <property type="match status" value="1"/>
</dbReference>
<comment type="similarity">
    <text evidence="1">Belongs to the TRAFAC class translation factor GTPase superfamily. Classic translation factor GTPase family. EF-Tu/EF-1A subfamily.</text>
</comment>
<dbReference type="Pfam" id="PF03143">
    <property type="entry name" value="GTP_EFTU_D3"/>
    <property type="match status" value="1"/>
</dbReference>
<dbReference type="PANTHER" id="PTHR43721:SF22">
    <property type="entry name" value="ELONGATION FACTOR TU, MITOCHONDRIAL"/>
    <property type="match status" value="1"/>
</dbReference>
<dbReference type="HAMAP" id="MF_00118_B">
    <property type="entry name" value="EF_Tu_B"/>
    <property type="match status" value="1"/>
</dbReference>